<proteinExistence type="predicted"/>
<evidence type="ECO:0000313" key="1">
    <source>
        <dbReference type="EMBL" id="MCQ1058361.1"/>
    </source>
</evidence>
<gene>
    <name evidence="1" type="ORF">NHN17_09855</name>
</gene>
<organism evidence="1 2">
    <name type="scientific">Photobacterium pectinilyticum</name>
    <dbReference type="NCBI Taxonomy" id="2906793"/>
    <lineage>
        <taxon>Bacteria</taxon>
        <taxon>Pseudomonadati</taxon>
        <taxon>Pseudomonadota</taxon>
        <taxon>Gammaproteobacteria</taxon>
        <taxon>Vibrionales</taxon>
        <taxon>Vibrionaceae</taxon>
        <taxon>Photobacterium</taxon>
    </lineage>
</organism>
<accession>A0ABT1N3R3</accession>
<dbReference type="Proteomes" id="UP001524460">
    <property type="component" value="Unassembled WGS sequence"/>
</dbReference>
<comment type="caution">
    <text evidence="1">The sequence shown here is derived from an EMBL/GenBank/DDBJ whole genome shotgun (WGS) entry which is preliminary data.</text>
</comment>
<dbReference type="EMBL" id="JANEYT010000018">
    <property type="protein sequence ID" value="MCQ1058361.1"/>
    <property type="molecule type" value="Genomic_DNA"/>
</dbReference>
<reference evidence="1 2" key="1">
    <citation type="submission" date="2022-07" db="EMBL/GenBank/DDBJ databases">
        <title>Photobacterium pectinilyticum sp. nov., a marine bacterium isolated from surface seawater of Qingdao offshore.</title>
        <authorList>
            <person name="Wang X."/>
        </authorList>
    </citation>
    <scope>NUCLEOTIDE SEQUENCE [LARGE SCALE GENOMIC DNA]</scope>
    <source>
        <strain evidence="1 2">ZSDE20</strain>
    </source>
</reference>
<name>A0ABT1N3R3_9GAMM</name>
<sequence length="145" mass="16756">MKVTREPRHSLTEAMAKRIEDFALIHHPESHWCSSNWQGYTLQWRLEGNLLMLDTITYDWCSTNPAIYKAGMFFNPDPGTTLQNMLFTGENEPLFAEWVSGVFTLNAGEQIPDFHVPPLYSQIEELRFENGDLIETLIKPNPILE</sequence>
<protein>
    <submittedName>
        <fullName evidence="1">Uncharacterized protein</fullName>
    </submittedName>
</protein>
<evidence type="ECO:0000313" key="2">
    <source>
        <dbReference type="Proteomes" id="UP001524460"/>
    </source>
</evidence>
<keyword evidence="2" id="KW-1185">Reference proteome</keyword>